<keyword evidence="1" id="KW-0732">Signal</keyword>
<keyword evidence="4" id="KW-1185">Reference proteome</keyword>
<evidence type="ECO:0000313" key="4">
    <source>
        <dbReference type="Proteomes" id="UP000249341"/>
    </source>
</evidence>
<proteinExistence type="predicted"/>
<evidence type="ECO:0000259" key="2">
    <source>
        <dbReference type="Pfam" id="PF19878"/>
    </source>
</evidence>
<feature type="signal peptide" evidence="1">
    <location>
        <begin position="1"/>
        <end position="35"/>
    </location>
</feature>
<comment type="caution">
    <text evidence="3">The sequence shown here is derived from an EMBL/GenBank/DDBJ whole genome shotgun (WGS) entry which is preliminary data.</text>
</comment>
<organism evidence="3 4">
    <name type="scientific">Actinoplanes lutulentus</name>
    <dbReference type="NCBI Taxonomy" id="1287878"/>
    <lineage>
        <taxon>Bacteria</taxon>
        <taxon>Bacillati</taxon>
        <taxon>Actinomycetota</taxon>
        <taxon>Actinomycetes</taxon>
        <taxon>Micromonosporales</taxon>
        <taxon>Micromonosporaceae</taxon>
        <taxon>Actinoplanes</taxon>
    </lineage>
</organism>
<name>A0A327Z2D2_9ACTN</name>
<dbReference type="Gene3D" id="3.40.50.1820">
    <property type="entry name" value="alpha/beta hydrolase"/>
    <property type="match status" value="1"/>
</dbReference>
<sequence>MMPRRLALIRVVRAAVAAVVIVALHVAPTTPAAAAADVPVTTTNGLLPDGMDWRITMPDRGWNGTLLLDLDFVTGGVNAAYTTLHGRGYAAAGVRRIPFDQGGRDARVSAAQLIQVIDVFTERYGEPRYVITNGGSSGGVVAGYTMERYPDRIDGAVANCTVPGYIPYLMPRLSSLFAAKVFLGIDLPIVQHPGTNFALDADSWRAAIDAAQATPAGRARIALALTLGQMNTWTNAALPPPDVTDLDQVQAYMYDTLRNLYAFDVNTRRNQEQQVGGQSFTWTTGFDYRKIFFTMTLPEQQAAVRKFYRAAGLDLAADLKTINKASRIEADPAAVNEIHLHGDYTTRPQRPFLMNNLIGDPLVQPAANFGYLQEARKHGKGRFVRLIHVNGAGHCSFRANESVAAIEIMNERVRTGVWPSTAPADLNSRATRIDPALVPRFINYRNPEFAGGFWAGDTYKAEK</sequence>
<evidence type="ECO:0000256" key="1">
    <source>
        <dbReference type="SAM" id="SignalP"/>
    </source>
</evidence>
<feature type="chain" id="PRO_5039493562" description="DUF6351 domain-containing protein" evidence="1">
    <location>
        <begin position="36"/>
        <end position="463"/>
    </location>
</feature>
<protein>
    <recommendedName>
        <fullName evidence="2">DUF6351 domain-containing protein</fullName>
    </recommendedName>
</protein>
<dbReference type="EMBL" id="QLMJ01000019">
    <property type="protein sequence ID" value="RAK28764.1"/>
    <property type="molecule type" value="Genomic_DNA"/>
</dbReference>
<dbReference type="InterPro" id="IPR029058">
    <property type="entry name" value="AB_hydrolase_fold"/>
</dbReference>
<dbReference type="InterPro" id="IPR045556">
    <property type="entry name" value="DUF6351"/>
</dbReference>
<dbReference type="Pfam" id="PF19878">
    <property type="entry name" value="DUF6351"/>
    <property type="match status" value="1"/>
</dbReference>
<feature type="domain" description="DUF6351" evidence="2">
    <location>
        <begin position="52"/>
        <end position="164"/>
    </location>
</feature>
<evidence type="ECO:0000313" key="3">
    <source>
        <dbReference type="EMBL" id="RAK28764.1"/>
    </source>
</evidence>
<dbReference type="Proteomes" id="UP000249341">
    <property type="component" value="Unassembled WGS sequence"/>
</dbReference>
<dbReference type="SUPFAM" id="SSF53474">
    <property type="entry name" value="alpha/beta-Hydrolases"/>
    <property type="match status" value="1"/>
</dbReference>
<gene>
    <name evidence="3" type="ORF">B0I29_119101</name>
</gene>
<dbReference type="AlphaFoldDB" id="A0A327Z2D2"/>
<accession>A0A327Z2D2</accession>
<reference evidence="3 4" key="1">
    <citation type="submission" date="2018-06" db="EMBL/GenBank/DDBJ databases">
        <title>Genomic Encyclopedia of Type Strains, Phase III (KMG-III): the genomes of soil and plant-associated and newly described type strains.</title>
        <authorList>
            <person name="Whitman W."/>
        </authorList>
    </citation>
    <scope>NUCLEOTIDE SEQUENCE [LARGE SCALE GENOMIC DNA]</scope>
    <source>
        <strain evidence="3 4">CGMCC 4.7090</strain>
    </source>
</reference>